<feature type="region of interest" description="Disordered" evidence="1">
    <location>
        <begin position="88"/>
        <end position="152"/>
    </location>
</feature>
<evidence type="ECO:0000256" key="1">
    <source>
        <dbReference type="SAM" id="MobiDB-lite"/>
    </source>
</evidence>
<evidence type="ECO:0000313" key="3">
    <source>
        <dbReference type="Proteomes" id="UP000620124"/>
    </source>
</evidence>
<sequence length="354" mass="36516">MQPLRSLIPFVACSLVHSHLAQYRRGVQVRQTAVSASSSVADLASLVVSESATSPTLSSAAASVTLSSIQSTISSSVSMPLSISEIISTDPTDSTPRTAASSTIQTTLTDPNTAEGNSLTVDSTATSPMPSIATTIPATPPTGTTQATAPVTTMPPVAPLKDCLGGTAACTFTPTSTASSYYAEMTPLGLPLENCNEGNVTVTGHLGGEVTITDNWSVEIDAGAKFDLPGELEIGLDVKTTFEKGKEVQIAQSFDYPIPPDTKAALVGSASFIGIFGSMEMTYHGSNPKTVNNVVYFKSAENPNPIALLIMIPCGQPWPAWNATLAVPTSGASVADSRLSCFAIVGLVITALLT</sequence>
<feature type="compositionally biased region" description="Polar residues" evidence="1">
    <location>
        <begin position="88"/>
        <end position="127"/>
    </location>
</feature>
<evidence type="ECO:0000313" key="2">
    <source>
        <dbReference type="EMBL" id="KAF7333726.1"/>
    </source>
</evidence>
<dbReference type="OrthoDB" id="3036000at2759"/>
<comment type="caution">
    <text evidence="2">The sequence shown here is derived from an EMBL/GenBank/DDBJ whole genome shotgun (WGS) entry which is preliminary data.</text>
</comment>
<protein>
    <submittedName>
        <fullName evidence="2">Uncharacterized protein</fullName>
    </submittedName>
</protein>
<name>A0A8H6X3X0_9AGAR</name>
<dbReference type="Proteomes" id="UP000620124">
    <property type="component" value="Unassembled WGS sequence"/>
</dbReference>
<reference evidence="2" key="1">
    <citation type="submission" date="2020-05" db="EMBL/GenBank/DDBJ databases">
        <title>Mycena genomes resolve the evolution of fungal bioluminescence.</title>
        <authorList>
            <person name="Tsai I.J."/>
        </authorList>
    </citation>
    <scope>NUCLEOTIDE SEQUENCE</scope>
    <source>
        <strain evidence="2">CCC161011</strain>
    </source>
</reference>
<organism evidence="2 3">
    <name type="scientific">Mycena venus</name>
    <dbReference type="NCBI Taxonomy" id="2733690"/>
    <lineage>
        <taxon>Eukaryota</taxon>
        <taxon>Fungi</taxon>
        <taxon>Dikarya</taxon>
        <taxon>Basidiomycota</taxon>
        <taxon>Agaricomycotina</taxon>
        <taxon>Agaricomycetes</taxon>
        <taxon>Agaricomycetidae</taxon>
        <taxon>Agaricales</taxon>
        <taxon>Marasmiineae</taxon>
        <taxon>Mycenaceae</taxon>
        <taxon>Mycena</taxon>
    </lineage>
</organism>
<accession>A0A8H6X3X0</accession>
<dbReference type="EMBL" id="JACAZI010000028">
    <property type="protein sequence ID" value="KAF7333726.1"/>
    <property type="molecule type" value="Genomic_DNA"/>
</dbReference>
<proteinExistence type="predicted"/>
<dbReference type="AlphaFoldDB" id="A0A8H6X3X0"/>
<keyword evidence="3" id="KW-1185">Reference proteome</keyword>
<gene>
    <name evidence="2" type="ORF">MVEN_02329000</name>
</gene>
<feature type="compositionally biased region" description="Low complexity" evidence="1">
    <location>
        <begin position="128"/>
        <end position="152"/>
    </location>
</feature>